<dbReference type="VEuPathDB" id="VectorBase:SSCA000854"/>
<evidence type="ECO:0000313" key="1">
    <source>
        <dbReference type="EMBL" id="KPM05031.1"/>
    </source>
</evidence>
<protein>
    <submittedName>
        <fullName evidence="1">Uncharacterized protein</fullName>
    </submittedName>
</protein>
<accession>A0A132A272</accession>
<comment type="caution">
    <text evidence="1">The sequence shown here is derived from an EMBL/GenBank/DDBJ whole genome shotgun (WGS) entry which is preliminary data.</text>
</comment>
<organism evidence="1 2">
    <name type="scientific">Sarcoptes scabiei</name>
    <name type="common">Itch mite</name>
    <name type="synonym">Acarus scabiei</name>
    <dbReference type="NCBI Taxonomy" id="52283"/>
    <lineage>
        <taxon>Eukaryota</taxon>
        <taxon>Metazoa</taxon>
        <taxon>Ecdysozoa</taxon>
        <taxon>Arthropoda</taxon>
        <taxon>Chelicerata</taxon>
        <taxon>Arachnida</taxon>
        <taxon>Acari</taxon>
        <taxon>Acariformes</taxon>
        <taxon>Sarcoptiformes</taxon>
        <taxon>Astigmata</taxon>
        <taxon>Psoroptidia</taxon>
        <taxon>Sarcoptoidea</taxon>
        <taxon>Sarcoptidae</taxon>
        <taxon>Sarcoptinae</taxon>
        <taxon>Sarcoptes</taxon>
    </lineage>
</organism>
<dbReference type="AlphaFoldDB" id="A0A132A272"/>
<reference evidence="1 2" key="1">
    <citation type="journal article" date="2015" name="Parasit. Vectors">
        <title>Draft genome of the scabies mite.</title>
        <authorList>
            <person name="Rider S.D.Jr."/>
            <person name="Morgan M.S."/>
            <person name="Arlian L.G."/>
        </authorList>
    </citation>
    <scope>NUCLEOTIDE SEQUENCE [LARGE SCALE GENOMIC DNA]</scope>
    <source>
        <strain evidence="1">Arlian Lab</strain>
    </source>
</reference>
<dbReference type="EMBL" id="JXLN01010058">
    <property type="protein sequence ID" value="KPM05031.1"/>
    <property type="molecule type" value="Genomic_DNA"/>
</dbReference>
<dbReference type="OrthoDB" id="6415313at2759"/>
<dbReference type="Proteomes" id="UP000616769">
    <property type="component" value="Unassembled WGS sequence"/>
</dbReference>
<proteinExistence type="predicted"/>
<gene>
    <name evidence="1" type="ORF">QR98_0034900</name>
</gene>
<name>A0A132A272_SARSC</name>
<evidence type="ECO:0000313" key="2">
    <source>
        <dbReference type="Proteomes" id="UP000616769"/>
    </source>
</evidence>
<sequence>MIENCTTCQQSFCPINQTRSQSQELISSKKNNAKTKTEMQMLASTTVYVFEPDQQMSSSILYAGGIGGGLGFNGGGNNGHNFDGRCTEWRFPWLIALCIMLGILLIIMMVVNIFLCSSLSCSCCRSEVRWWRIDDYK</sequence>